<keyword evidence="2" id="KW-1185">Reference proteome</keyword>
<dbReference type="AlphaFoldDB" id="A0A9N7V378"/>
<sequence length="111" mass="11706">MGSTLLRPDPTVGGEQRERCVVTDKIGGGGRGVAVGGVGLRLGATVAITAVLFHRLSFIRPDKLLKELLSDCCWYAARKQPSVSVSESIALLSCAGRGGKEPDPSNKELQQ</sequence>
<accession>A0A9N7V378</accession>
<protein>
    <submittedName>
        <fullName evidence="1">Uncharacterized protein</fullName>
    </submittedName>
</protein>
<gene>
    <name evidence="1" type="ORF">PLEPLA_LOCUS29461</name>
</gene>
<reference evidence="1" key="1">
    <citation type="submission" date="2020-03" db="EMBL/GenBank/DDBJ databases">
        <authorList>
            <person name="Weist P."/>
        </authorList>
    </citation>
    <scope>NUCLEOTIDE SEQUENCE</scope>
</reference>
<comment type="caution">
    <text evidence="1">The sequence shown here is derived from an EMBL/GenBank/DDBJ whole genome shotgun (WGS) entry which is preliminary data.</text>
</comment>
<evidence type="ECO:0000313" key="1">
    <source>
        <dbReference type="EMBL" id="CAB1441712.1"/>
    </source>
</evidence>
<dbReference type="EMBL" id="CADEAL010002691">
    <property type="protein sequence ID" value="CAB1441712.1"/>
    <property type="molecule type" value="Genomic_DNA"/>
</dbReference>
<evidence type="ECO:0000313" key="2">
    <source>
        <dbReference type="Proteomes" id="UP001153269"/>
    </source>
</evidence>
<proteinExistence type="predicted"/>
<name>A0A9N7V378_PLEPL</name>
<organism evidence="1 2">
    <name type="scientific">Pleuronectes platessa</name>
    <name type="common">European plaice</name>
    <dbReference type="NCBI Taxonomy" id="8262"/>
    <lineage>
        <taxon>Eukaryota</taxon>
        <taxon>Metazoa</taxon>
        <taxon>Chordata</taxon>
        <taxon>Craniata</taxon>
        <taxon>Vertebrata</taxon>
        <taxon>Euteleostomi</taxon>
        <taxon>Actinopterygii</taxon>
        <taxon>Neopterygii</taxon>
        <taxon>Teleostei</taxon>
        <taxon>Neoteleostei</taxon>
        <taxon>Acanthomorphata</taxon>
        <taxon>Carangaria</taxon>
        <taxon>Pleuronectiformes</taxon>
        <taxon>Pleuronectoidei</taxon>
        <taxon>Pleuronectidae</taxon>
        <taxon>Pleuronectes</taxon>
    </lineage>
</organism>
<dbReference type="Proteomes" id="UP001153269">
    <property type="component" value="Unassembled WGS sequence"/>
</dbReference>